<reference evidence="3" key="1">
    <citation type="submission" date="2020-05" db="EMBL/GenBank/DDBJ databases">
        <title>Frigoriglobus tundricola gen. nov., sp. nov., a psychrotolerant cellulolytic planctomycete of the family Gemmataceae with two divergent copies of 16S rRNA gene.</title>
        <authorList>
            <person name="Kulichevskaya I.S."/>
            <person name="Ivanova A.A."/>
            <person name="Naumoff D.G."/>
            <person name="Beletsky A.V."/>
            <person name="Rijpstra W.I.C."/>
            <person name="Sinninghe Damste J.S."/>
            <person name="Mardanov A.V."/>
            <person name="Ravin N.V."/>
            <person name="Dedysh S.N."/>
        </authorList>
    </citation>
    <scope>NUCLEOTIDE SEQUENCE [LARGE SCALE GENOMIC DNA]</scope>
    <source>
        <strain evidence="3">PL17</strain>
    </source>
</reference>
<protein>
    <recommendedName>
        <fullName evidence="4">Lipoprotein</fullName>
    </recommendedName>
</protein>
<name>A0A6M5YS95_9BACT</name>
<proteinExistence type="predicted"/>
<dbReference type="RefSeq" id="WP_171471799.1">
    <property type="nucleotide sequence ID" value="NZ_CP053452.2"/>
</dbReference>
<evidence type="ECO:0000313" key="3">
    <source>
        <dbReference type="Proteomes" id="UP000503447"/>
    </source>
</evidence>
<evidence type="ECO:0000256" key="1">
    <source>
        <dbReference type="SAM" id="MobiDB-lite"/>
    </source>
</evidence>
<accession>A0A6M5YS95</accession>
<dbReference type="PROSITE" id="PS51257">
    <property type="entry name" value="PROKAR_LIPOPROTEIN"/>
    <property type="match status" value="1"/>
</dbReference>
<sequence length="219" mass="23121">MMRDIRHTRRDVPHPLRRWAACAGAVALLVLAGCKSDKDAKGNGTGVARGKDPLVYGPNLIPKQNMPIPDRATGPAGGKPDPLTTPTGGGKVGYNADPERFKGPVILGTSSTPASLAGRIRDGDELKIESPGVTLTQVGGTLPGGDLEAPQAVDSLYKQLEQKYGVKPADRNLERENNQWVFRASVVIGKDGARRQYSGAAGTAPDAIKQVIDQLAIEP</sequence>
<dbReference type="AlphaFoldDB" id="A0A6M5YS95"/>
<dbReference type="Proteomes" id="UP000503447">
    <property type="component" value="Chromosome"/>
</dbReference>
<dbReference type="KEGG" id="ftj:FTUN_3719"/>
<keyword evidence="3" id="KW-1185">Reference proteome</keyword>
<evidence type="ECO:0000313" key="2">
    <source>
        <dbReference type="EMBL" id="QJW96163.1"/>
    </source>
</evidence>
<dbReference type="EMBL" id="CP053452">
    <property type="protein sequence ID" value="QJW96163.1"/>
    <property type="molecule type" value="Genomic_DNA"/>
</dbReference>
<feature type="region of interest" description="Disordered" evidence="1">
    <location>
        <begin position="55"/>
        <end position="88"/>
    </location>
</feature>
<gene>
    <name evidence="2" type="ORF">FTUN_3719</name>
</gene>
<organism evidence="2 3">
    <name type="scientific">Frigoriglobus tundricola</name>
    <dbReference type="NCBI Taxonomy" id="2774151"/>
    <lineage>
        <taxon>Bacteria</taxon>
        <taxon>Pseudomonadati</taxon>
        <taxon>Planctomycetota</taxon>
        <taxon>Planctomycetia</taxon>
        <taxon>Gemmatales</taxon>
        <taxon>Gemmataceae</taxon>
        <taxon>Frigoriglobus</taxon>
    </lineage>
</organism>
<evidence type="ECO:0008006" key="4">
    <source>
        <dbReference type="Google" id="ProtNLM"/>
    </source>
</evidence>